<sequence length="235" mass="25825">MPTQSGAAGDRGSAIAFYEGFEAQRRDLKTLGGDSRATGGVRAEKPALNCSEAERWRALRQKKAKRGRLAAPRRRSVAKKKANPGSGMVLALFRFLASSGRHQLSLGLVNFIQNLEIGACPVACQRRNRARFSSAQRRQGNLEALAAVTRTLFAARFIWIERAAATPRQCSPLGRPLLSAVLLKMMFPGMMREAPKEYLSPKWRLVLRVAGFVGACILIAKYGDLVDMPENNRLG</sequence>
<protein>
    <submittedName>
        <fullName evidence="1">Uncharacterized protein</fullName>
    </submittedName>
</protein>
<comment type="caution">
    <text evidence="1">The sequence shown here is derived from an EMBL/GenBank/DDBJ whole genome shotgun (WGS) entry which is preliminary data.</text>
</comment>
<organism evidence="1 2">
    <name type="scientific">Besnoitia besnoiti</name>
    <name type="common">Apicomplexan protozoan</name>
    <dbReference type="NCBI Taxonomy" id="94643"/>
    <lineage>
        <taxon>Eukaryota</taxon>
        <taxon>Sar</taxon>
        <taxon>Alveolata</taxon>
        <taxon>Apicomplexa</taxon>
        <taxon>Conoidasida</taxon>
        <taxon>Coccidia</taxon>
        <taxon>Eucoccidiorida</taxon>
        <taxon>Eimeriorina</taxon>
        <taxon>Sarcocystidae</taxon>
        <taxon>Besnoitia</taxon>
    </lineage>
</organism>
<reference evidence="1 2" key="1">
    <citation type="submission" date="2017-09" db="EMBL/GenBank/DDBJ databases">
        <title>Genome sequencing of Besnoitia besnoiti strain Bb-Ger1.</title>
        <authorList>
            <person name="Schares G."/>
            <person name="Venepally P."/>
            <person name="Lorenzi H.A."/>
        </authorList>
    </citation>
    <scope>NUCLEOTIDE SEQUENCE [LARGE SCALE GENOMIC DNA]</scope>
    <source>
        <strain evidence="1 2">Bb-Ger1</strain>
    </source>
</reference>
<dbReference type="VEuPathDB" id="ToxoDB:BESB_028100"/>
<dbReference type="RefSeq" id="XP_029215384.1">
    <property type="nucleotide sequence ID" value="XM_029361484.1"/>
</dbReference>
<accession>A0A2A9M077</accession>
<dbReference type="Proteomes" id="UP000224006">
    <property type="component" value="Unassembled WGS sequence"/>
</dbReference>
<evidence type="ECO:0000313" key="2">
    <source>
        <dbReference type="Proteomes" id="UP000224006"/>
    </source>
</evidence>
<dbReference type="AlphaFoldDB" id="A0A2A9M077"/>
<keyword evidence="2" id="KW-1185">Reference proteome</keyword>
<evidence type="ECO:0000313" key="1">
    <source>
        <dbReference type="EMBL" id="PFH31375.1"/>
    </source>
</evidence>
<dbReference type="OrthoDB" id="354648at2759"/>
<gene>
    <name evidence="1" type="ORF">BESB_028100</name>
</gene>
<name>A0A2A9M077_BESBE</name>
<dbReference type="GeneID" id="40307862"/>
<dbReference type="EMBL" id="NWUJ01000015">
    <property type="protein sequence ID" value="PFH31375.1"/>
    <property type="molecule type" value="Genomic_DNA"/>
</dbReference>
<dbReference type="KEGG" id="bbes:BESB_028100"/>
<proteinExistence type="predicted"/>